<keyword evidence="11 14" id="KW-0472">Membrane</keyword>
<dbReference type="InterPro" id="IPR037066">
    <property type="entry name" value="Plug_dom_sf"/>
</dbReference>
<evidence type="ECO:0000256" key="10">
    <source>
        <dbReference type="ARBA" id="ARBA00023077"/>
    </source>
</evidence>
<keyword evidence="7" id="KW-0732">Signal</keyword>
<comment type="similarity">
    <text evidence="2 14 16">Belongs to the TonB-dependent receptor family.</text>
</comment>
<evidence type="ECO:0000256" key="7">
    <source>
        <dbReference type="ARBA" id="ARBA00022729"/>
    </source>
</evidence>
<evidence type="ECO:0000256" key="12">
    <source>
        <dbReference type="ARBA" id="ARBA00023170"/>
    </source>
</evidence>
<keyword evidence="9" id="KW-0406">Ion transport</keyword>
<evidence type="ECO:0000256" key="6">
    <source>
        <dbReference type="ARBA" id="ARBA00022692"/>
    </source>
</evidence>
<dbReference type="InterPro" id="IPR012910">
    <property type="entry name" value="Plug_dom"/>
</dbReference>
<dbReference type="Proteomes" id="UP000509568">
    <property type="component" value="Chromosome"/>
</dbReference>
<evidence type="ECO:0000256" key="11">
    <source>
        <dbReference type="ARBA" id="ARBA00023136"/>
    </source>
</evidence>
<comment type="subcellular location">
    <subcellularLocation>
        <location evidence="1 14">Cell outer membrane</location>
        <topology evidence="1 14">Multi-pass membrane protein</topology>
    </subcellularLocation>
</comment>
<evidence type="ECO:0000256" key="14">
    <source>
        <dbReference type="PROSITE-ProRule" id="PRU01360"/>
    </source>
</evidence>
<gene>
    <name evidence="19" type="ORF">HWQ56_22260</name>
</gene>
<organism evidence="19 20">
    <name type="scientific">Pseudomonas eucalypticola</name>
    <dbReference type="NCBI Taxonomy" id="2599595"/>
    <lineage>
        <taxon>Bacteria</taxon>
        <taxon>Pseudomonadati</taxon>
        <taxon>Pseudomonadota</taxon>
        <taxon>Gammaproteobacteria</taxon>
        <taxon>Pseudomonadales</taxon>
        <taxon>Pseudomonadaceae</taxon>
        <taxon>Pseudomonas</taxon>
    </lineage>
</organism>
<dbReference type="AlphaFoldDB" id="A0A7D5D9G5"/>
<feature type="short sequence motif" description="TonB C-terminal box" evidence="15">
    <location>
        <begin position="708"/>
        <end position="725"/>
    </location>
</feature>
<dbReference type="GO" id="GO:0015344">
    <property type="term" value="F:siderophore uptake transmembrane transporter activity"/>
    <property type="evidence" value="ECO:0007669"/>
    <property type="project" value="TreeGrafter"/>
</dbReference>
<dbReference type="FunFam" id="2.170.130.10:FF:000001">
    <property type="entry name" value="Catecholate siderophore TonB-dependent receptor"/>
    <property type="match status" value="1"/>
</dbReference>
<evidence type="ECO:0000256" key="4">
    <source>
        <dbReference type="ARBA" id="ARBA00022452"/>
    </source>
</evidence>
<dbReference type="InterPro" id="IPR010105">
    <property type="entry name" value="TonB_sidphr_rcpt"/>
</dbReference>
<dbReference type="EMBL" id="CP056030">
    <property type="protein sequence ID" value="QKZ06353.1"/>
    <property type="molecule type" value="Genomic_DNA"/>
</dbReference>
<feature type="domain" description="TonB-dependent receptor-like beta-barrel" evidence="17">
    <location>
        <begin position="238"/>
        <end position="687"/>
    </location>
</feature>
<evidence type="ECO:0000259" key="17">
    <source>
        <dbReference type="Pfam" id="PF00593"/>
    </source>
</evidence>
<evidence type="ECO:0000256" key="9">
    <source>
        <dbReference type="ARBA" id="ARBA00023065"/>
    </source>
</evidence>
<keyword evidence="8" id="KW-0408">Iron</keyword>
<evidence type="ECO:0000256" key="13">
    <source>
        <dbReference type="ARBA" id="ARBA00023237"/>
    </source>
</evidence>
<dbReference type="SUPFAM" id="SSF56935">
    <property type="entry name" value="Porins"/>
    <property type="match status" value="1"/>
</dbReference>
<evidence type="ECO:0000256" key="16">
    <source>
        <dbReference type="RuleBase" id="RU003357"/>
    </source>
</evidence>
<dbReference type="Pfam" id="PF00593">
    <property type="entry name" value="TonB_dep_Rec_b-barrel"/>
    <property type="match status" value="1"/>
</dbReference>
<evidence type="ECO:0000256" key="8">
    <source>
        <dbReference type="ARBA" id="ARBA00023004"/>
    </source>
</evidence>
<keyword evidence="20" id="KW-1185">Reference proteome</keyword>
<evidence type="ECO:0000256" key="1">
    <source>
        <dbReference type="ARBA" id="ARBA00004571"/>
    </source>
</evidence>
<dbReference type="GO" id="GO:0015891">
    <property type="term" value="P:siderophore transport"/>
    <property type="evidence" value="ECO:0007669"/>
    <property type="project" value="InterPro"/>
</dbReference>
<accession>A0A7D5D9G5</accession>
<dbReference type="NCBIfam" id="TIGR01783">
    <property type="entry name" value="TonB-siderophor"/>
    <property type="match status" value="1"/>
</dbReference>
<evidence type="ECO:0000313" key="19">
    <source>
        <dbReference type="EMBL" id="QKZ06353.1"/>
    </source>
</evidence>
<dbReference type="InterPro" id="IPR036942">
    <property type="entry name" value="Beta-barrel_TonB_sf"/>
</dbReference>
<keyword evidence="5" id="KW-0410">Iron transport</keyword>
<dbReference type="KEGG" id="pez:HWQ56_22260"/>
<keyword evidence="13 14" id="KW-0998">Cell outer membrane</keyword>
<dbReference type="CDD" id="cd01347">
    <property type="entry name" value="ligand_gated_channel"/>
    <property type="match status" value="1"/>
</dbReference>
<dbReference type="GO" id="GO:0009279">
    <property type="term" value="C:cell outer membrane"/>
    <property type="evidence" value="ECO:0007669"/>
    <property type="project" value="UniProtKB-SubCell"/>
</dbReference>
<dbReference type="InterPro" id="IPR000531">
    <property type="entry name" value="Beta-barrel_TonB"/>
</dbReference>
<evidence type="ECO:0000259" key="18">
    <source>
        <dbReference type="Pfam" id="PF07715"/>
    </source>
</evidence>
<keyword evidence="12 19" id="KW-0675">Receptor</keyword>
<keyword evidence="4 14" id="KW-1134">Transmembrane beta strand</keyword>
<dbReference type="PANTHER" id="PTHR32552">
    <property type="entry name" value="FERRICHROME IRON RECEPTOR-RELATED"/>
    <property type="match status" value="1"/>
</dbReference>
<keyword evidence="10 16" id="KW-0798">TonB box</keyword>
<reference evidence="19 20" key="1">
    <citation type="submission" date="2020-06" db="EMBL/GenBank/DDBJ databases">
        <title>Pseudomonas eucalypticola sp. nov., an endophyte of Eucalyptus dunnii leaves with biocontrol ability of eucalyptus leaf blight.</title>
        <authorList>
            <person name="Liu Y."/>
            <person name="Song Z."/>
            <person name="Zeng H."/>
            <person name="Lu M."/>
            <person name="Wang X."/>
            <person name="Lian X."/>
            <person name="Zhang Q."/>
        </authorList>
    </citation>
    <scope>NUCLEOTIDE SEQUENCE [LARGE SCALE GENOMIC DNA]</scope>
    <source>
        <strain evidence="19 20">NP-1</strain>
    </source>
</reference>
<name>A0A7D5D9G5_9PSED</name>
<dbReference type="InterPro" id="IPR010917">
    <property type="entry name" value="TonB_rcpt_CS"/>
</dbReference>
<dbReference type="Gene3D" id="2.40.170.20">
    <property type="entry name" value="TonB-dependent receptor, beta-barrel domain"/>
    <property type="match status" value="1"/>
</dbReference>
<protein>
    <submittedName>
        <fullName evidence="19">TonB-dependent siderophore receptor</fullName>
    </submittedName>
</protein>
<evidence type="ECO:0000313" key="20">
    <source>
        <dbReference type="Proteomes" id="UP000509568"/>
    </source>
</evidence>
<sequence>MAHQRQGGARPVTGLALMSCSWLALAEGAPLELESLRIEAERERQRAYKAERSASAKLSEPLLEVPQTITVVGEQIMREQNALSLRQVLSNVSGITFAAGEGGGGSGDLINIRGFDASSNLLLDGLRDTAQTTRSDGFNLQAVEVIKGPNSVFGGAGTTGGSVNLVSKTPQAEAFTELGAALGTDHYRRLTLDTNQPLPGVGSGSAVRLNLMAHQNDVPGRNQIDRERWGLAPSLLLGLGEATRLTLSYYHQKDDNLPDYGLPTLRGKVLDGVAHDSYFGWRNLDKDHITTDRLSAVFEHDFDEGLALQNTLRYARVDRSGVVSASHVSQAGLPPGKYRPAGPQGYGRDIVTDQWLNSTSLTRRFDTFGVGHALVTGLDVSYERYRRDTNSYAQVGLKDGPVYDLANPPGYWHGPLDRTRGASVRNRLQTTGLYVFDTLSFTPHWDLVLGLRHDWIDGSSLERKPSGAVGEHETRDTFLSHRAGLVYKPAPNGRVYLAYGNSFNPSAENLVTGGYGVTQQTRKVAPETSRTWELGTKWEVLDGGLQLDAALFRMQKDNVREKLETGESLLAGLQRVQGVELGVTGRLSQQWQVFANYSFLQSETLKSRANPRAEGQALANTPPRSFSLWTAYQLSEDWRVGYGARHVSERNLRNDERYKLDGYWVHQAMLGYRVSPELDLQLNLDNLLDTRYIERVRAVTGSQTRSAAVEYGDGRSAVLAAVYRF</sequence>
<dbReference type="PROSITE" id="PS01156">
    <property type="entry name" value="TONB_DEPENDENT_REC_2"/>
    <property type="match status" value="1"/>
</dbReference>
<evidence type="ECO:0000256" key="15">
    <source>
        <dbReference type="PROSITE-ProRule" id="PRU10144"/>
    </source>
</evidence>
<keyword evidence="6 14" id="KW-0812">Transmembrane</keyword>
<evidence type="ECO:0000256" key="5">
    <source>
        <dbReference type="ARBA" id="ARBA00022496"/>
    </source>
</evidence>
<dbReference type="PANTHER" id="PTHR32552:SF83">
    <property type="entry name" value="BLR3904 PROTEIN"/>
    <property type="match status" value="1"/>
</dbReference>
<keyword evidence="3 14" id="KW-0813">Transport</keyword>
<dbReference type="InterPro" id="IPR039426">
    <property type="entry name" value="TonB-dep_rcpt-like"/>
</dbReference>
<feature type="domain" description="TonB-dependent receptor plug" evidence="18">
    <location>
        <begin position="62"/>
        <end position="161"/>
    </location>
</feature>
<dbReference type="GO" id="GO:0038023">
    <property type="term" value="F:signaling receptor activity"/>
    <property type="evidence" value="ECO:0007669"/>
    <property type="project" value="InterPro"/>
</dbReference>
<evidence type="ECO:0000256" key="2">
    <source>
        <dbReference type="ARBA" id="ARBA00009810"/>
    </source>
</evidence>
<evidence type="ECO:0000256" key="3">
    <source>
        <dbReference type="ARBA" id="ARBA00022448"/>
    </source>
</evidence>
<dbReference type="Gene3D" id="2.170.130.10">
    <property type="entry name" value="TonB-dependent receptor, plug domain"/>
    <property type="match status" value="1"/>
</dbReference>
<dbReference type="Pfam" id="PF07715">
    <property type="entry name" value="Plug"/>
    <property type="match status" value="1"/>
</dbReference>
<dbReference type="RefSeq" id="WP_176571791.1">
    <property type="nucleotide sequence ID" value="NZ_CP056030.1"/>
</dbReference>
<dbReference type="PROSITE" id="PS52016">
    <property type="entry name" value="TONB_DEPENDENT_REC_3"/>
    <property type="match status" value="1"/>
</dbReference>
<proteinExistence type="inferred from homology"/>